<evidence type="ECO:0008006" key="5">
    <source>
        <dbReference type="Google" id="ProtNLM"/>
    </source>
</evidence>
<accession>A0A9N8DZM9</accession>
<evidence type="ECO:0000256" key="1">
    <source>
        <dbReference type="SAM" id="MobiDB-lite"/>
    </source>
</evidence>
<gene>
    <name evidence="3" type="ORF">SEMRO_505_G156220.1</name>
</gene>
<evidence type="ECO:0000313" key="4">
    <source>
        <dbReference type="Proteomes" id="UP001153069"/>
    </source>
</evidence>
<feature type="compositionally biased region" description="Polar residues" evidence="1">
    <location>
        <begin position="904"/>
        <end position="917"/>
    </location>
</feature>
<dbReference type="AlphaFoldDB" id="A0A9N8DZM9"/>
<keyword evidence="4" id="KW-1185">Reference proteome</keyword>
<dbReference type="EMBL" id="CAICTM010000504">
    <property type="protein sequence ID" value="CAB9511833.1"/>
    <property type="molecule type" value="Genomic_DNA"/>
</dbReference>
<organism evidence="3 4">
    <name type="scientific">Seminavis robusta</name>
    <dbReference type="NCBI Taxonomy" id="568900"/>
    <lineage>
        <taxon>Eukaryota</taxon>
        <taxon>Sar</taxon>
        <taxon>Stramenopiles</taxon>
        <taxon>Ochrophyta</taxon>
        <taxon>Bacillariophyta</taxon>
        <taxon>Bacillariophyceae</taxon>
        <taxon>Bacillariophycidae</taxon>
        <taxon>Naviculales</taxon>
        <taxon>Naviculaceae</taxon>
        <taxon>Seminavis</taxon>
    </lineage>
</organism>
<sequence length="965" mass="107822">MALRTFGRLLLVTALFLAPSCHPRHGVLVVAGDTGSNEDVDEDSSSDGVPTSSGKTAQEKQDVFLQCLNSMFHADKDLDDALNMEEYKLFLKYFSSQLYPHPIFHDGYVTQQIRELFKILVQASGNGERGISINVYGSKIEQMPNLEEEQFDTLQSMCSMTENAFKLLASRTESPKVMVFQFEMMEPRDGDSGDGMHVKIKPLLRETGQARHGQQPKGLFGPGDKERTPEDYAATEEPQEDDFFVELRKEMDELEGNNTNTTEPDGNLTNTSSILDEYLDALDAYLNNDTNLNNDTAPAHHPNTTNATFLNSTSNGDVLVLDDDDDDDSVFNVTMDDDIVSSILQNETSPDPILNKSNVVQAINATNDDVFVDDDTFDDDGVFNSTTDIIIYDDDYGGVNETTLDKPNTTAPEVGNVTGATNETNETTLPQLHSGFTSNVTINANSNSSGTSFDDDDAIAWNESYREIQYQKNKKELEEWKKQVLKEKKRIHDEHVAKKKHDKDAAKAKAPQRKKEAEEEQHDKNVTRVPHNDTNTTGLHLHINTSSLPLHLNMTKLHMHLNDTEPMRPEDDDDDDKDDLVVNSIEDPYEYIGNMTIQFNLTTETDSDVLNLTMDELLNEIFDDDDDDTVVIDEDGEDSQILSIHTSFIISNTHGKKDVDVPINSDSTLHKAFGDFVVLLIGTVCDKAGVGRNYGNCTVTDHTEASKANMKESKEDKAVEPDERQRRLLHSGERELVEGAKFRERHGVKFDYTVLNPELYEILDVDCPVRIAGLHDMLQCQTVYAHYNLLLKHLDGHLEEIEKNYMMITWKGIREGRLDRSLLVMNPETIFAVEGIGHNVFPSSHRHHGVHGRDKHKKKAGAAADANGQNETDTESRRRIQSAPEDDLEDLYLAELLAEEGHRPQQTRSLNREGTGTSDEEDLIESAKRTKNTAGGWTSSAVSSSSKLALLAILIALINAAGILL</sequence>
<comment type="caution">
    <text evidence="3">The sequence shown here is derived from an EMBL/GenBank/DDBJ whole genome shotgun (WGS) entry which is preliminary data.</text>
</comment>
<evidence type="ECO:0000313" key="3">
    <source>
        <dbReference type="EMBL" id="CAB9511833.1"/>
    </source>
</evidence>
<keyword evidence="2" id="KW-0732">Signal</keyword>
<feature type="region of interest" description="Disordered" evidence="1">
    <location>
        <begin position="206"/>
        <end position="239"/>
    </location>
</feature>
<feature type="compositionally biased region" description="Basic and acidic residues" evidence="1">
    <location>
        <begin position="490"/>
        <end position="526"/>
    </location>
</feature>
<feature type="region of interest" description="Disordered" evidence="1">
    <location>
        <begin position="842"/>
        <end position="884"/>
    </location>
</feature>
<evidence type="ECO:0000256" key="2">
    <source>
        <dbReference type="SAM" id="SignalP"/>
    </source>
</evidence>
<feature type="compositionally biased region" description="Acidic residues" evidence="1">
    <location>
        <begin position="36"/>
        <end position="45"/>
    </location>
</feature>
<name>A0A9N8DZM9_9STRA</name>
<protein>
    <recommendedName>
        <fullName evidence="5">EF-hand domain-containing protein</fullName>
    </recommendedName>
</protein>
<feature type="region of interest" description="Disordered" evidence="1">
    <location>
        <begin position="705"/>
        <end position="724"/>
    </location>
</feature>
<feature type="region of interest" description="Disordered" evidence="1">
    <location>
        <begin position="490"/>
        <end position="537"/>
    </location>
</feature>
<feature type="signal peptide" evidence="2">
    <location>
        <begin position="1"/>
        <end position="23"/>
    </location>
</feature>
<feature type="compositionally biased region" description="Basic residues" evidence="1">
    <location>
        <begin position="844"/>
        <end position="860"/>
    </location>
</feature>
<feature type="region of interest" description="Disordered" evidence="1">
    <location>
        <begin position="33"/>
        <end position="57"/>
    </location>
</feature>
<dbReference type="Proteomes" id="UP001153069">
    <property type="component" value="Unassembled WGS sequence"/>
</dbReference>
<feature type="chain" id="PRO_5040323325" description="EF-hand domain-containing protein" evidence="2">
    <location>
        <begin position="24"/>
        <end position="965"/>
    </location>
</feature>
<proteinExistence type="predicted"/>
<feature type="region of interest" description="Disordered" evidence="1">
    <location>
        <begin position="902"/>
        <end position="923"/>
    </location>
</feature>
<reference evidence="3" key="1">
    <citation type="submission" date="2020-06" db="EMBL/GenBank/DDBJ databases">
        <authorList>
            <consortium name="Plant Systems Biology data submission"/>
        </authorList>
    </citation>
    <scope>NUCLEOTIDE SEQUENCE</scope>
    <source>
        <strain evidence="3">D6</strain>
    </source>
</reference>